<reference evidence="1 2" key="1">
    <citation type="submission" date="2017-06" db="EMBL/GenBank/DDBJ databases">
        <authorList>
            <person name="Kim H.J."/>
            <person name="Triplett B.A."/>
        </authorList>
    </citation>
    <scope>NUCLEOTIDE SEQUENCE [LARGE SCALE GENOMIC DNA]</scope>
    <source>
        <strain evidence="1 2">SCA</strain>
    </source>
</reference>
<dbReference type="EMBL" id="FZOJ01000002">
    <property type="protein sequence ID" value="SNR95758.1"/>
    <property type="molecule type" value="Genomic_DNA"/>
</dbReference>
<dbReference type="RefSeq" id="WP_207652474.1">
    <property type="nucleotide sequence ID" value="NZ_FZOJ01000002.1"/>
</dbReference>
<name>A0A239AL85_9FIRM</name>
<sequence>MESGEEHFSLADCSMTTARHYISYLIEFCFQWDISFMGKGLDRTDDIDRYLWACIKFKKCSLCGKPADIHHWDAIGMGNDRKTLDDSLHRKIALCREHHTEVHTIGRDSFGAKHKVYGIIFTED</sequence>
<protein>
    <submittedName>
        <fullName evidence="1">Putative HNHc nuclease</fullName>
    </submittedName>
</protein>
<proteinExistence type="predicted"/>
<dbReference type="Proteomes" id="UP000198304">
    <property type="component" value="Unassembled WGS sequence"/>
</dbReference>
<organism evidence="1 2">
    <name type="scientific">Anaerovirgula multivorans</name>
    <dbReference type="NCBI Taxonomy" id="312168"/>
    <lineage>
        <taxon>Bacteria</taxon>
        <taxon>Bacillati</taxon>
        <taxon>Bacillota</taxon>
        <taxon>Clostridia</taxon>
        <taxon>Peptostreptococcales</taxon>
        <taxon>Natronincolaceae</taxon>
        <taxon>Anaerovirgula</taxon>
    </lineage>
</organism>
<keyword evidence="2" id="KW-1185">Reference proteome</keyword>
<evidence type="ECO:0000313" key="2">
    <source>
        <dbReference type="Proteomes" id="UP000198304"/>
    </source>
</evidence>
<accession>A0A239AL85</accession>
<dbReference type="InterPro" id="IPR041242">
    <property type="entry name" value="HNHc_6"/>
</dbReference>
<gene>
    <name evidence="1" type="ORF">SAMN05446037_100285</name>
</gene>
<evidence type="ECO:0000313" key="1">
    <source>
        <dbReference type="EMBL" id="SNR95758.1"/>
    </source>
</evidence>
<dbReference type="Pfam" id="PF16784">
    <property type="entry name" value="HNHc_6"/>
    <property type="match status" value="1"/>
</dbReference>
<dbReference type="AlphaFoldDB" id="A0A239AL85"/>